<keyword evidence="2" id="KW-1185">Reference proteome</keyword>
<reference evidence="1" key="1">
    <citation type="submission" date="2023-07" db="EMBL/GenBank/DDBJ databases">
        <authorList>
            <consortium name="CYATHOMIX"/>
        </authorList>
    </citation>
    <scope>NUCLEOTIDE SEQUENCE</scope>
    <source>
        <strain evidence="1">N/A</strain>
    </source>
</reference>
<evidence type="ECO:0000313" key="2">
    <source>
        <dbReference type="Proteomes" id="UP001176961"/>
    </source>
</evidence>
<organism evidence="1 2">
    <name type="scientific">Cylicocyclus nassatus</name>
    <name type="common">Nematode worm</name>
    <dbReference type="NCBI Taxonomy" id="53992"/>
    <lineage>
        <taxon>Eukaryota</taxon>
        <taxon>Metazoa</taxon>
        <taxon>Ecdysozoa</taxon>
        <taxon>Nematoda</taxon>
        <taxon>Chromadorea</taxon>
        <taxon>Rhabditida</taxon>
        <taxon>Rhabditina</taxon>
        <taxon>Rhabditomorpha</taxon>
        <taxon>Strongyloidea</taxon>
        <taxon>Strongylidae</taxon>
        <taxon>Cylicocyclus</taxon>
    </lineage>
</organism>
<proteinExistence type="predicted"/>
<accession>A0AA36M0D1</accession>
<name>A0AA36M0D1_CYLNA</name>
<sequence length="112" mass="12418">MSLLFAIGFALVKTFNGVRNADHFRLQPSGSCFECTERRWLGLANKCQVTDAKKTFESEFAINILLFPLKGQMTSIARKLHDSLSSVKVRSGDIRYACLYFGSETTGVCSLG</sequence>
<evidence type="ECO:0000313" key="1">
    <source>
        <dbReference type="EMBL" id="CAJ0594635.1"/>
    </source>
</evidence>
<dbReference type="Proteomes" id="UP001176961">
    <property type="component" value="Unassembled WGS sequence"/>
</dbReference>
<protein>
    <submittedName>
        <fullName evidence="1">Uncharacterized protein</fullName>
    </submittedName>
</protein>
<dbReference type="AlphaFoldDB" id="A0AA36M0D1"/>
<dbReference type="EMBL" id="CATQJL010000112">
    <property type="protein sequence ID" value="CAJ0594635.1"/>
    <property type="molecule type" value="Genomic_DNA"/>
</dbReference>
<gene>
    <name evidence="1" type="ORF">CYNAS_LOCUS6618</name>
</gene>
<comment type="caution">
    <text evidence="1">The sequence shown here is derived from an EMBL/GenBank/DDBJ whole genome shotgun (WGS) entry which is preliminary data.</text>
</comment>